<evidence type="ECO:0000313" key="3">
    <source>
        <dbReference type="Proteomes" id="UP001153269"/>
    </source>
</evidence>
<dbReference type="EMBL" id="CADEAL010004508">
    <property type="protein sequence ID" value="CAB1461095.1"/>
    <property type="molecule type" value="Genomic_DNA"/>
</dbReference>
<dbReference type="AlphaFoldDB" id="A0A9N7W5X4"/>
<protein>
    <submittedName>
        <fullName evidence="2">Uncharacterized protein</fullName>
    </submittedName>
</protein>
<comment type="caution">
    <text evidence="2">The sequence shown here is derived from an EMBL/GenBank/DDBJ whole genome shotgun (WGS) entry which is preliminary data.</text>
</comment>
<evidence type="ECO:0000313" key="2">
    <source>
        <dbReference type="EMBL" id="CAB1461095.1"/>
    </source>
</evidence>
<accession>A0A9N7W5X4</accession>
<organism evidence="2 3">
    <name type="scientific">Pleuronectes platessa</name>
    <name type="common">European plaice</name>
    <dbReference type="NCBI Taxonomy" id="8262"/>
    <lineage>
        <taxon>Eukaryota</taxon>
        <taxon>Metazoa</taxon>
        <taxon>Chordata</taxon>
        <taxon>Craniata</taxon>
        <taxon>Vertebrata</taxon>
        <taxon>Euteleostomi</taxon>
        <taxon>Actinopterygii</taxon>
        <taxon>Neopterygii</taxon>
        <taxon>Teleostei</taxon>
        <taxon>Neoteleostei</taxon>
        <taxon>Acanthomorphata</taxon>
        <taxon>Carangaria</taxon>
        <taxon>Pleuronectiformes</taxon>
        <taxon>Pleuronectoidei</taxon>
        <taxon>Pleuronectidae</taxon>
        <taxon>Pleuronectes</taxon>
    </lineage>
</organism>
<gene>
    <name evidence="2" type="ORF">PLEPLA_LOCUS48970</name>
</gene>
<evidence type="ECO:0000256" key="1">
    <source>
        <dbReference type="SAM" id="MobiDB-lite"/>
    </source>
</evidence>
<dbReference type="Proteomes" id="UP001153269">
    <property type="component" value="Unassembled WGS sequence"/>
</dbReference>
<feature type="region of interest" description="Disordered" evidence="1">
    <location>
        <begin position="81"/>
        <end position="103"/>
    </location>
</feature>
<proteinExistence type="predicted"/>
<keyword evidence="3" id="KW-1185">Reference proteome</keyword>
<sequence length="103" mass="11481">MTAVPPPHPWEVRSPEVLRRNGIRQRGRAPVVEMVQRGSARCHVPIFAVFFSTDNGFLLRLRTKTMKNIEVGLMSDASSPVGISAARSSSRPPHYPEQLFGEI</sequence>
<reference evidence="2" key="1">
    <citation type="submission" date="2020-03" db="EMBL/GenBank/DDBJ databases">
        <authorList>
            <person name="Weist P."/>
        </authorList>
    </citation>
    <scope>NUCLEOTIDE SEQUENCE</scope>
</reference>
<name>A0A9N7W5X4_PLEPL</name>